<organism evidence="1 2">
    <name type="scientific">Sphingobacterium pedocola</name>
    <dbReference type="NCBI Taxonomy" id="2082722"/>
    <lineage>
        <taxon>Bacteria</taxon>
        <taxon>Pseudomonadati</taxon>
        <taxon>Bacteroidota</taxon>
        <taxon>Sphingobacteriia</taxon>
        <taxon>Sphingobacteriales</taxon>
        <taxon>Sphingobacteriaceae</taxon>
        <taxon>Sphingobacterium</taxon>
    </lineage>
</organism>
<comment type="caution">
    <text evidence="1">The sequence shown here is derived from an EMBL/GenBank/DDBJ whole genome shotgun (WGS) entry which is preliminary data.</text>
</comment>
<gene>
    <name evidence="1" type="ORF">C4F40_14150</name>
</gene>
<dbReference type="EMBL" id="PSKQ01000022">
    <property type="protein sequence ID" value="MBE8721866.1"/>
    <property type="molecule type" value="Genomic_DNA"/>
</dbReference>
<evidence type="ECO:0000313" key="1">
    <source>
        <dbReference type="EMBL" id="MBE8721866.1"/>
    </source>
</evidence>
<sequence length="64" mass="7516">MRYLFVLLFFWLAIILRKIRSSVKMLIGTIAIVSSILQKVTGFSNLRYPELFLKKHLISTMKLD</sequence>
<reference evidence="1 2" key="1">
    <citation type="submission" date="2018-02" db="EMBL/GenBank/DDBJ databases">
        <title>Sphingobacterium KA21.</title>
        <authorList>
            <person name="Vasarhelyi B.M."/>
            <person name="Deshmukh S."/>
            <person name="Balint B."/>
            <person name="Kukolya J."/>
        </authorList>
    </citation>
    <scope>NUCLEOTIDE SEQUENCE [LARGE SCALE GENOMIC DNA]</scope>
    <source>
        <strain evidence="1 2">Ka21</strain>
    </source>
</reference>
<accession>A0ABR9T943</accession>
<dbReference type="Proteomes" id="UP000618319">
    <property type="component" value="Unassembled WGS sequence"/>
</dbReference>
<keyword evidence="2" id="KW-1185">Reference proteome</keyword>
<proteinExistence type="predicted"/>
<evidence type="ECO:0000313" key="2">
    <source>
        <dbReference type="Proteomes" id="UP000618319"/>
    </source>
</evidence>
<name>A0ABR9T943_9SPHI</name>
<protein>
    <submittedName>
        <fullName evidence="1">Uncharacterized protein</fullName>
    </submittedName>
</protein>